<dbReference type="Proteomes" id="UP001620408">
    <property type="component" value="Unassembled WGS sequence"/>
</dbReference>
<keyword evidence="3" id="KW-1185">Reference proteome</keyword>
<keyword evidence="1" id="KW-0732">Signal</keyword>
<sequence length="99" mass="10584">MNRSVISASILLAVVAGAFSGSVSAQYDCTACMRNYLNCLQQGPGNPAQQAICDHEYAGCLAQCDGLEAAQVKSPFKDEDAIQFKQSPSQVASWLDHRS</sequence>
<protein>
    <submittedName>
        <fullName evidence="2">Uncharacterized protein</fullName>
    </submittedName>
</protein>
<gene>
    <name evidence="2" type="ORF">ISS97_02010</name>
</gene>
<reference evidence="2 3" key="1">
    <citation type="submission" date="2020-10" db="EMBL/GenBank/DDBJ databases">
        <title>Phylogeny of dyella-like bacteria.</title>
        <authorList>
            <person name="Fu J."/>
        </authorList>
    </citation>
    <scope>NUCLEOTIDE SEQUENCE [LARGE SCALE GENOMIC DNA]</scope>
    <source>
        <strain evidence="2 3">BB4</strain>
    </source>
</reference>
<proteinExistence type="predicted"/>
<organism evidence="2 3">
    <name type="scientific">Dyella koreensis</name>
    <dbReference type="NCBI Taxonomy" id="311235"/>
    <lineage>
        <taxon>Bacteria</taxon>
        <taxon>Pseudomonadati</taxon>
        <taxon>Pseudomonadota</taxon>
        <taxon>Gammaproteobacteria</taxon>
        <taxon>Lysobacterales</taxon>
        <taxon>Rhodanobacteraceae</taxon>
        <taxon>Dyella</taxon>
    </lineage>
</organism>
<feature type="signal peptide" evidence="1">
    <location>
        <begin position="1"/>
        <end position="25"/>
    </location>
</feature>
<dbReference type="EMBL" id="JADIKD010000006">
    <property type="protein sequence ID" value="MFK2916025.1"/>
    <property type="molecule type" value="Genomic_DNA"/>
</dbReference>
<evidence type="ECO:0000256" key="1">
    <source>
        <dbReference type="SAM" id="SignalP"/>
    </source>
</evidence>
<comment type="caution">
    <text evidence="2">The sequence shown here is derived from an EMBL/GenBank/DDBJ whole genome shotgun (WGS) entry which is preliminary data.</text>
</comment>
<evidence type="ECO:0000313" key="3">
    <source>
        <dbReference type="Proteomes" id="UP001620408"/>
    </source>
</evidence>
<dbReference type="RefSeq" id="WP_379984685.1">
    <property type="nucleotide sequence ID" value="NZ_JADIKD010000006.1"/>
</dbReference>
<name>A0ABW8K0F6_9GAMM</name>
<feature type="chain" id="PRO_5045145134" evidence="1">
    <location>
        <begin position="26"/>
        <end position="99"/>
    </location>
</feature>
<evidence type="ECO:0000313" key="2">
    <source>
        <dbReference type="EMBL" id="MFK2916025.1"/>
    </source>
</evidence>
<accession>A0ABW8K0F6</accession>